<proteinExistence type="predicted"/>
<dbReference type="EMBL" id="BNFF01000001">
    <property type="protein sequence ID" value="GHK55725.1"/>
    <property type="molecule type" value="Genomic_DNA"/>
</dbReference>
<name>A0A919HXC6_KLEPN</name>
<dbReference type="SUPFAM" id="SSF53756">
    <property type="entry name" value="UDP-Glycosyltransferase/glycogen phosphorylase"/>
    <property type="match status" value="1"/>
</dbReference>
<gene>
    <name evidence="1" type="ORF">KPZU09_54610</name>
</gene>
<evidence type="ECO:0000313" key="1">
    <source>
        <dbReference type="EMBL" id="GHK55725.1"/>
    </source>
</evidence>
<evidence type="ECO:0000313" key="2">
    <source>
        <dbReference type="Proteomes" id="UP000655094"/>
    </source>
</evidence>
<dbReference type="AlphaFoldDB" id="A0A919HXC6"/>
<reference evidence="1" key="1">
    <citation type="submission" date="2020-10" db="EMBL/GenBank/DDBJ databases">
        <title>Genome Sequence of ESBL Producing Zambian Clinical Strains.</title>
        <authorList>
            <person name="Shawa M."/>
            <person name="Furuta Y."/>
            <person name="Simbotwe M."/>
            <person name="Mulenga E."/>
            <person name="Mubanga M."/>
            <person name="Mulenga G."/>
            <person name="Kaile C."/>
            <person name="Zorigt T."/>
            <person name="Hang'ombe B."/>
            <person name="Higashi H."/>
        </authorList>
    </citation>
    <scope>NUCLEOTIDE SEQUENCE</scope>
    <source>
        <strain evidence="1">Zam_UTH_09</strain>
    </source>
</reference>
<evidence type="ECO:0008006" key="3">
    <source>
        <dbReference type="Google" id="ProtNLM"/>
    </source>
</evidence>
<protein>
    <recommendedName>
        <fullName evidence="3">Glycosyltransferase</fullName>
    </recommendedName>
</protein>
<sequence length="53" mass="5830">MRILFVIDGLPGGGAEKVVLTLAAQFLHDGDRVSLISLRDVCEYPLPEGLDYR</sequence>
<organism evidence="1 2">
    <name type="scientific">Klebsiella pneumoniae</name>
    <dbReference type="NCBI Taxonomy" id="573"/>
    <lineage>
        <taxon>Bacteria</taxon>
        <taxon>Pseudomonadati</taxon>
        <taxon>Pseudomonadota</taxon>
        <taxon>Gammaproteobacteria</taxon>
        <taxon>Enterobacterales</taxon>
        <taxon>Enterobacteriaceae</taxon>
        <taxon>Klebsiella/Raoultella group</taxon>
        <taxon>Klebsiella</taxon>
        <taxon>Klebsiella pneumoniae complex</taxon>
    </lineage>
</organism>
<comment type="caution">
    <text evidence="1">The sequence shown here is derived from an EMBL/GenBank/DDBJ whole genome shotgun (WGS) entry which is preliminary data.</text>
</comment>
<dbReference type="Proteomes" id="UP000655094">
    <property type="component" value="Unassembled WGS sequence"/>
</dbReference>
<accession>A0A919HXC6</accession>